<evidence type="ECO:0000313" key="2">
    <source>
        <dbReference type="Proteomes" id="UP000288859"/>
    </source>
</evidence>
<dbReference type="EMBL" id="NAJM01000020">
    <property type="protein sequence ID" value="RVX70908.1"/>
    <property type="molecule type" value="Genomic_DNA"/>
</dbReference>
<organism evidence="1 2">
    <name type="scientific">Exophiala mesophila</name>
    <name type="common">Black yeast-like fungus</name>
    <dbReference type="NCBI Taxonomy" id="212818"/>
    <lineage>
        <taxon>Eukaryota</taxon>
        <taxon>Fungi</taxon>
        <taxon>Dikarya</taxon>
        <taxon>Ascomycota</taxon>
        <taxon>Pezizomycotina</taxon>
        <taxon>Eurotiomycetes</taxon>
        <taxon>Chaetothyriomycetidae</taxon>
        <taxon>Chaetothyriales</taxon>
        <taxon>Herpotrichiellaceae</taxon>
        <taxon>Exophiala</taxon>
    </lineage>
</organism>
<dbReference type="AlphaFoldDB" id="A0A438N572"/>
<gene>
    <name evidence="1" type="ORF">B0A52_06065</name>
</gene>
<proteinExistence type="predicted"/>
<evidence type="ECO:0000313" key="1">
    <source>
        <dbReference type="EMBL" id="RVX70908.1"/>
    </source>
</evidence>
<accession>A0A438N572</accession>
<protein>
    <submittedName>
        <fullName evidence="1">Uncharacterized protein</fullName>
    </submittedName>
</protein>
<sequence length="153" mass="16967">MPTPARPLSFSRPSETTVSIVKSNPDTDIKSQSPWKSRLFRRRQTSRSWSIDFNSSYPYSMDSTAAVSVSSTTTISDSSILAIDQVSTDLDPKAIVSIEFPSQPALSLQKAPPSSSPFERLLRSDVNYASSLHSRSSADYHESQAQTCRDFLR</sequence>
<reference evidence="1 2" key="1">
    <citation type="submission" date="2017-03" db="EMBL/GenBank/DDBJ databases">
        <title>Genomes of endolithic fungi from Antarctica.</title>
        <authorList>
            <person name="Coleine C."/>
            <person name="Masonjones S."/>
            <person name="Stajich J.E."/>
        </authorList>
    </citation>
    <scope>NUCLEOTIDE SEQUENCE [LARGE SCALE GENOMIC DNA]</scope>
    <source>
        <strain evidence="1 2">CCFEE 6314</strain>
    </source>
</reference>
<comment type="caution">
    <text evidence="1">The sequence shown here is derived from an EMBL/GenBank/DDBJ whole genome shotgun (WGS) entry which is preliminary data.</text>
</comment>
<name>A0A438N572_EXOME</name>
<dbReference type="Proteomes" id="UP000288859">
    <property type="component" value="Unassembled WGS sequence"/>
</dbReference>